<sequence>LGTGTLITNKANEGQISSNANDTTKGLLSIDKIRFFLHCRLSSKLVLRVFSKEAAASWMICLHVSRFEDNEPLMGRKAVILYPGGGDVSSPARRVFSRLYGSNAGTNVREVAEGGDGGFALAGLYLICFLSLVLNY</sequence>
<evidence type="ECO:0000313" key="1">
    <source>
        <dbReference type="EMBL" id="EFO12674.1"/>
    </source>
</evidence>
<dbReference type="KEGG" id="loa:LOAG_15859"/>
<gene>
    <name evidence="1" type="ORF">LOAG_15859</name>
</gene>
<dbReference type="AlphaFoldDB" id="A0A1S0TEU1"/>
<name>A0A1S0TEU1_LOALO</name>
<proteinExistence type="predicted"/>
<feature type="non-terminal residue" evidence="1">
    <location>
        <position position="1"/>
    </location>
</feature>
<dbReference type="InParanoid" id="A0A1S0TEU1"/>
<accession>A0A1S0TEU1</accession>
<reference evidence="1" key="1">
    <citation type="submission" date="2012-04" db="EMBL/GenBank/DDBJ databases">
        <title>The Genome Sequence of Loa loa.</title>
        <authorList>
            <consortium name="The Broad Institute Genome Sequencing Platform"/>
            <consortium name="Broad Institute Genome Sequencing Center for Infectious Disease"/>
            <person name="Nutman T.B."/>
            <person name="Fink D.L."/>
            <person name="Russ C."/>
            <person name="Young S."/>
            <person name="Zeng Q."/>
            <person name="Gargeya S."/>
            <person name="Alvarado L."/>
            <person name="Berlin A."/>
            <person name="Chapman S.B."/>
            <person name="Chen Z."/>
            <person name="Freedman E."/>
            <person name="Gellesch M."/>
            <person name="Goldberg J."/>
            <person name="Griggs A."/>
            <person name="Gujja S."/>
            <person name="Heilman E.R."/>
            <person name="Heiman D."/>
            <person name="Howarth C."/>
            <person name="Mehta T."/>
            <person name="Neiman D."/>
            <person name="Pearson M."/>
            <person name="Roberts A."/>
            <person name="Saif S."/>
            <person name="Shea T."/>
            <person name="Shenoy N."/>
            <person name="Sisk P."/>
            <person name="Stolte C."/>
            <person name="Sykes S."/>
            <person name="White J."/>
            <person name="Yandava C."/>
            <person name="Haas B."/>
            <person name="Henn M.R."/>
            <person name="Nusbaum C."/>
            <person name="Birren B."/>
        </authorList>
    </citation>
    <scope>NUCLEOTIDE SEQUENCE [LARGE SCALE GENOMIC DNA]</scope>
</reference>
<dbReference type="CTD" id="9953354"/>
<dbReference type="RefSeq" id="XP_003151395.1">
    <property type="nucleotide sequence ID" value="XM_003151347.2"/>
</dbReference>
<organism evidence="1">
    <name type="scientific">Loa loa</name>
    <name type="common">Eye worm</name>
    <name type="synonym">Filaria loa</name>
    <dbReference type="NCBI Taxonomy" id="7209"/>
    <lineage>
        <taxon>Eukaryota</taxon>
        <taxon>Metazoa</taxon>
        <taxon>Ecdysozoa</taxon>
        <taxon>Nematoda</taxon>
        <taxon>Chromadorea</taxon>
        <taxon>Rhabditida</taxon>
        <taxon>Spirurina</taxon>
        <taxon>Spiruromorpha</taxon>
        <taxon>Filarioidea</taxon>
        <taxon>Onchocercidae</taxon>
        <taxon>Loa</taxon>
    </lineage>
</organism>
<protein>
    <submittedName>
        <fullName evidence="1">Uncharacterized protein</fullName>
    </submittedName>
</protein>
<dbReference type="GeneID" id="9953354"/>
<dbReference type="EMBL" id="JH715031">
    <property type="protein sequence ID" value="EFO12674.1"/>
    <property type="molecule type" value="Genomic_DNA"/>
</dbReference>